<reference evidence="1" key="2">
    <citation type="submission" date="2021-03" db="UniProtKB">
        <authorList>
            <consortium name="EnsemblPlants"/>
        </authorList>
    </citation>
    <scope>IDENTIFICATION</scope>
</reference>
<dbReference type="AlphaFoldDB" id="A0A803P6A1"/>
<dbReference type="EMBL" id="UZAU01000330">
    <property type="status" value="NOT_ANNOTATED_CDS"/>
    <property type="molecule type" value="Genomic_DNA"/>
</dbReference>
<dbReference type="Proteomes" id="UP000596661">
    <property type="component" value="Chromosome 3"/>
</dbReference>
<proteinExistence type="predicted"/>
<dbReference type="EnsemblPlants" id="evm.model.03.1685">
    <property type="protein sequence ID" value="cds.evm.model.03.1685"/>
    <property type="gene ID" value="evm.TU.03.1685"/>
</dbReference>
<keyword evidence="2" id="KW-1185">Reference proteome</keyword>
<name>A0A803P6A1_CANSA</name>
<protein>
    <submittedName>
        <fullName evidence="1">Uncharacterized protein</fullName>
    </submittedName>
</protein>
<dbReference type="Gramene" id="evm.model.03.1685">
    <property type="protein sequence ID" value="cds.evm.model.03.1685"/>
    <property type="gene ID" value="evm.TU.03.1685"/>
</dbReference>
<evidence type="ECO:0000313" key="2">
    <source>
        <dbReference type="Proteomes" id="UP000596661"/>
    </source>
</evidence>
<organism evidence="1 2">
    <name type="scientific">Cannabis sativa</name>
    <name type="common">Hemp</name>
    <name type="synonym">Marijuana</name>
    <dbReference type="NCBI Taxonomy" id="3483"/>
    <lineage>
        <taxon>Eukaryota</taxon>
        <taxon>Viridiplantae</taxon>
        <taxon>Streptophyta</taxon>
        <taxon>Embryophyta</taxon>
        <taxon>Tracheophyta</taxon>
        <taxon>Spermatophyta</taxon>
        <taxon>Magnoliopsida</taxon>
        <taxon>eudicotyledons</taxon>
        <taxon>Gunneridae</taxon>
        <taxon>Pentapetalae</taxon>
        <taxon>rosids</taxon>
        <taxon>fabids</taxon>
        <taxon>Rosales</taxon>
        <taxon>Cannabaceae</taxon>
        <taxon>Cannabis</taxon>
    </lineage>
</organism>
<reference evidence="1" key="1">
    <citation type="submission" date="2018-11" db="EMBL/GenBank/DDBJ databases">
        <authorList>
            <person name="Grassa J C."/>
        </authorList>
    </citation>
    <scope>NUCLEOTIDE SEQUENCE [LARGE SCALE GENOMIC DNA]</scope>
</reference>
<evidence type="ECO:0000313" key="1">
    <source>
        <dbReference type="EnsemblPlants" id="cds.evm.model.03.1685"/>
    </source>
</evidence>
<accession>A0A803P6A1</accession>
<sequence>MELVNATNSPLKGKCFSGFEASVSLSPCASSLKALSSLCLYGKFGFSSDEDRCWALENGPWCIRGCSLVLQLFGPPTSWLYFNISGNGGKWCWSPFSPIRTLDFPPASSYYDVFTSAKAVSHCEASTVSPGIMQKLPRVSPAVGVEGKGQNTFWRPKPRPASRVLAIIASGNGVDASCPVEEKSPVVLPILEKTKPSDRVLNELLDSNDLDPVGLGHVEDIQFVGGPDMAREHMHLEKRIERSNINGPESNIVCGQEAQVLQD</sequence>